<dbReference type="PANTHER" id="PTHR36844:SF1">
    <property type="entry name" value="PROTEASE PRSW"/>
    <property type="match status" value="1"/>
</dbReference>
<keyword evidence="1" id="KW-0812">Transmembrane</keyword>
<protein>
    <submittedName>
        <fullName evidence="2">Protease PrsW</fullName>
    </submittedName>
</protein>
<accession>A0A3L8PHW1</accession>
<feature type="transmembrane region" description="Helical" evidence="1">
    <location>
        <begin position="255"/>
        <end position="276"/>
    </location>
</feature>
<feature type="transmembrane region" description="Helical" evidence="1">
    <location>
        <begin position="81"/>
        <end position="106"/>
    </location>
</feature>
<feature type="transmembrane region" description="Helical" evidence="1">
    <location>
        <begin position="112"/>
        <end position="132"/>
    </location>
</feature>
<name>A0A3L8PHW1_9ACTN</name>
<dbReference type="Proteomes" id="UP000282515">
    <property type="component" value="Unassembled WGS sequence"/>
</dbReference>
<dbReference type="EMBL" id="RDBF01000013">
    <property type="protein sequence ID" value="RLV54801.1"/>
    <property type="molecule type" value="Genomic_DNA"/>
</dbReference>
<keyword evidence="1" id="KW-0472">Membrane</keyword>
<keyword evidence="3" id="KW-1185">Reference proteome</keyword>
<keyword evidence="2" id="KW-0378">Hydrolase</keyword>
<feature type="transmembrane region" description="Helical" evidence="1">
    <location>
        <begin position="18"/>
        <end position="42"/>
    </location>
</feature>
<gene>
    <name evidence="2" type="ORF">D9V41_14500</name>
</gene>
<keyword evidence="2" id="KW-0645">Protease</keyword>
<organism evidence="2 3">
    <name type="scientific">Aeromicrobium phragmitis</name>
    <dbReference type="NCBI Taxonomy" id="2478914"/>
    <lineage>
        <taxon>Bacteria</taxon>
        <taxon>Bacillati</taxon>
        <taxon>Actinomycetota</taxon>
        <taxon>Actinomycetes</taxon>
        <taxon>Propionibacteriales</taxon>
        <taxon>Nocardioidaceae</taxon>
        <taxon>Aeromicrobium</taxon>
    </lineage>
</organism>
<evidence type="ECO:0000256" key="1">
    <source>
        <dbReference type="SAM" id="Phobius"/>
    </source>
</evidence>
<dbReference type="OrthoDB" id="9785431at2"/>
<dbReference type="GO" id="GO:0006508">
    <property type="term" value="P:proteolysis"/>
    <property type="evidence" value="ECO:0007669"/>
    <property type="project" value="UniProtKB-KW"/>
</dbReference>
<dbReference type="AlphaFoldDB" id="A0A3L8PHW1"/>
<dbReference type="InterPro" id="IPR026898">
    <property type="entry name" value="PrsW"/>
</dbReference>
<dbReference type="Pfam" id="PF13367">
    <property type="entry name" value="PrsW-protease"/>
    <property type="match status" value="1"/>
</dbReference>
<dbReference type="PANTHER" id="PTHR36844">
    <property type="entry name" value="PROTEASE PRSW"/>
    <property type="match status" value="1"/>
</dbReference>
<feature type="transmembrane region" description="Helical" evidence="1">
    <location>
        <begin position="200"/>
        <end position="217"/>
    </location>
</feature>
<proteinExistence type="predicted"/>
<sequence length="385" mass="41539">MTAYAAPPVAYRPQRGRLLLVVLTWITGFLGAGAAVFFAAQAGDVPGAALAIVFAVVPLPLLLLMYWWLDRVEPEPLRYKWAAFIWGAVVAVAISLVLEGAAAVWLDVPEDVLVAVVAPVVEELAKGLFLFLTVLRARRIIDGVLDGLIVSGLVAIGFAAVENTGYYAASYFGLGEDGNEIAGAEGATLTFVVRGLFSPFAHPLFTSAIGIAMGLAAGRRSRAARWALVATGSVISIILHALWNGSLVIGVPAAYLLVYLTLGGLLVALGCLAVILRSRQIGTLWRSLNYIGQRGWIHPAEVPYLVAFGRRRQARTYAKQRGGRRAEKVVEQYQALATELGFLHDQVMRGRAPRDGVTRTYDLLDRMHALRPELRLPPALPPGVR</sequence>
<feature type="transmembrane region" description="Helical" evidence="1">
    <location>
        <begin position="48"/>
        <end position="69"/>
    </location>
</feature>
<keyword evidence="1" id="KW-1133">Transmembrane helix</keyword>
<evidence type="ECO:0000313" key="3">
    <source>
        <dbReference type="Proteomes" id="UP000282515"/>
    </source>
</evidence>
<feature type="transmembrane region" description="Helical" evidence="1">
    <location>
        <begin position="224"/>
        <end position="243"/>
    </location>
</feature>
<feature type="transmembrane region" description="Helical" evidence="1">
    <location>
        <begin position="144"/>
        <end position="161"/>
    </location>
</feature>
<reference evidence="2 3" key="1">
    <citation type="submission" date="2018-10" db="EMBL/GenBank/DDBJ databases">
        <title>Aeromicrobium sp. 9W16Y-2 whole genome shotgun sequence.</title>
        <authorList>
            <person name="Li F."/>
        </authorList>
    </citation>
    <scope>NUCLEOTIDE SEQUENCE [LARGE SCALE GENOMIC DNA]</scope>
    <source>
        <strain evidence="2 3">9W16Y-2</strain>
    </source>
</reference>
<dbReference type="GO" id="GO:0008233">
    <property type="term" value="F:peptidase activity"/>
    <property type="evidence" value="ECO:0007669"/>
    <property type="project" value="UniProtKB-KW"/>
</dbReference>
<evidence type="ECO:0000313" key="2">
    <source>
        <dbReference type="EMBL" id="RLV54801.1"/>
    </source>
</evidence>
<dbReference type="RefSeq" id="WP_121795297.1">
    <property type="nucleotide sequence ID" value="NZ_RDBF01000013.1"/>
</dbReference>
<comment type="caution">
    <text evidence="2">The sequence shown here is derived from an EMBL/GenBank/DDBJ whole genome shotgun (WGS) entry which is preliminary data.</text>
</comment>